<keyword evidence="3" id="KW-1185">Reference proteome</keyword>
<dbReference type="Gene3D" id="1.20.5.170">
    <property type="match status" value="1"/>
</dbReference>
<reference evidence="2" key="1">
    <citation type="submission" date="2023-02" db="EMBL/GenBank/DDBJ databases">
        <authorList>
            <person name="Palmer J.M."/>
        </authorList>
    </citation>
    <scope>NUCLEOTIDE SEQUENCE</scope>
    <source>
        <strain evidence="2">FW57</strain>
    </source>
</reference>
<dbReference type="Proteomes" id="UP001197093">
    <property type="component" value="Unassembled WGS sequence"/>
</dbReference>
<dbReference type="CDD" id="cd14688">
    <property type="entry name" value="bZIP_YAP"/>
    <property type="match status" value="1"/>
</dbReference>
<feature type="compositionally biased region" description="Polar residues" evidence="1">
    <location>
        <begin position="1"/>
        <end position="12"/>
    </location>
</feature>
<accession>A0AAD4EUT4</accession>
<gene>
    <name evidence="2" type="ORF">NEMBOFW57_007442</name>
</gene>
<protein>
    <recommendedName>
        <fullName evidence="4">BZIP domain-containing protein</fullName>
    </recommendedName>
</protein>
<organism evidence="2 3">
    <name type="scientific">Staphylotrichum longicolle</name>
    <dbReference type="NCBI Taxonomy" id="669026"/>
    <lineage>
        <taxon>Eukaryota</taxon>
        <taxon>Fungi</taxon>
        <taxon>Dikarya</taxon>
        <taxon>Ascomycota</taxon>
        <taxon>Pezizomycotina</taxon>
        <taxon>Sordariomycetes</taxon>
        <taxon>Sordariomycetidae</taxon>
        <taxon>Sordariales</taxon>
        <taxon>Chaetomiaceae</taxon>
        <taxon>Staphylotrichum</taxon>
    </lineage>
</organism>
<feature type="region of interest" description="Disordered" evidence="1">
    <location>
        <begin position="1"/>
        <end position="30"/>
    </location>
</feature>
<evidence type="ECO:0008006" key="4">
    <source>
        <dbReference type="Google" id="ProtNLM"/>
    </source>
</evidence>
<dbReference type="PANTHER" id="PTHR42070:SF1">
    <property type="entry name" value="FILAMENT ASSOCIATED PROTEIN, PUTATIVE (AFU_ORTHOLOGUE AFUA_8G06630)-RELATED"/>
    <property type="match status" value="1"/>
</dbReference>
<evidence type="ECO:0000256" key="1">
    <source>
        <dbReference type="SAM" id="MobiDB-lite"/>
    </source>
</evidence>
<dbReference type="EMBL" id="JAHCVI010000003">
    <property type="protein sequence ID" value="KAG7287924.1"/>
    <property type="molecule type" value="Genomic_DNA"/>
</dbReference>
<evidence type="ECO:0000313" key="2">
    <source>
        <dbReference type="EMBL" id="KAG7287924.1"/>
    </source>
</evidence>
<dbReference type="AlphaFoldDB" id="A0AAD4EUT4"/>
<comment type="caution">
    <text evidence="2">The sequence shown here is derived from an EMBL/GenBank/DDBJ whole genome shotgun (WGS) entry which is preliminary data.</text>
</comment>
<proteinExistence type="predicted"/>
<dbReference type="PANTHER" id="PTHR42070">
    <property type="entry name" value="FILAMENT ASSOCIATED PROTEIN, PUTATIVE (AFU_ORTHOLOGUE AFUA_8G06630)-RELATED"/>
    <property type="match status" value="1"/>
</dbReference>
<evidence type="ECO:0000313" key="3">
    <source>
        <dbReference type="Proteomes" id="UP001197093"/>
    </source>
</evidence>
<sequence length="129" mass="14606">MTDFPQTKQTSTRVRDNQRRSRARKKEYLQDLERRVRQAEQQGVQASAAIQAAARQVAEENQKLRQLLRHHGVNDRNIETYLSSGVVVVPPGDSRVQPGDCHVDNTKISNAIEQLTMPPAVQDDVIRPP</sequence>
<name>A0AAD4EUT4_9PEZI</name>